<dbReference type="InterPro" id="IPR051912">
    <property type="entry name" value="Alkylbase_DNA_Glycosylase/TA"/>
</dbReference>
<comment type="catalytic activity">
    <reaction evidence="1">
        <text>Hydrolysis of alkylated DNA, releasing 3-methyladenine, 3-methylguanine, 7-methylguanine and 7-methyladenine.</text>
        <dbReference type="EC" id="3.2.2.21"/>
    </reaction>
</comment>
<dbReference type="InterPro" id="IPR010316">
    <property type="entry name" value="AlkA_N"/>
</dbReference>
<dbReference type="AlphaFoldDB" id="A0A377FYT6"/>
<comment type="similarity">
    <text evidence="2">Belongs to the alkylbase DNA glycosidase AlkA family.</text>
</comment>
<evidence type="ECO:0000256" key="2">
    <source>
        <dbReference type="ARBA" id="ARBA00010817"/>
    </source>
</evidence>
<evidence type="ECO:0000313" key="9">
    <source>
        <dbReference type="Proteomes" id="UP000254060"/>
    </source>
</evidence>
<keyword evidence="5" id="KW-0234">DNA repair</keyword>
<dbReference type="FunFam" id="1.10.340.30:FF:000004">
    <property type="entry name" value="DNA-3-methyladenine glycosylase II"/>
    <property type="match status" value="1"/>
</dbReference>
<keyword evidence="8" id="KW-0326">Glycosidase</keyword>
<reference evidence="8 9" key="1">
    <citation type="submission" date="2018-06" db="EMBL/GenBank/DDBJ databases">
        <authorList>
            <consortium name="Pathogen Informatics"/>
            <person name="Doyle S."/>
        </authorList>
    </citation>
    <scope>NUCLEOTIDE SEQUENCE [LARGE SCALE GENOMIC DNA]</scope>
    <source>
        <strain evidence="8 9">NCTC13163</strain>
    </source>
</reference>
<evidence type="ECO:0000256" key="1">
    <source>
        <dbReference type="ARBA" id="ARBA00000086"/>
    </source>
</evidence>
<dbReference type="EMBL" id="UGGP01000001">
    <property type="protein sequence ID" value="STO09615.1"/>
    <property type="molecule type" value="Genomic_DNA"/>
</dbReference>
<dbReference type="SUPFAM" id="SSF48150">
    <property type="entry name" value="DNA-glycosylase"/>
    <property type="match status" value="1"/>
</dbReference>
<dbReference type="STRING" id="1397694.GCA_000702585_00475"/>
<dbReference type="SMART" id="SM00478">
    <property type="entry name" value="ENDO3c"/>
    <property type="match status" value="1"/>
</dbReference>
<organism evidence="8 9">
    <name type="scientific">Exiguobacterium aurantiacum</name>
    <dbReference type="NCBI Taxonomy" id="33987"/>
    <lineage>
        <taxon>Bacteria</taxon>
        <taxon>Bacillati</taxon>
        <taxon>Bacillota</taxon>
        <taxon>Bacilli</taxon>
        <taxon>Bacillales</taxon>
        <taxon>Bacillales Family XII. Incertae Sedis</taxon>
        <taxon>Exiguobacterium</taxon>
    </lineage>
</organism>
<dbReference type="SMART" id="SM01009">
    <property type="entry name" value="AlkA_N"/>
    <property type="match status" value="1"/>
</dbReference>
<sequence>MKPTQLMITVDPPFDFHQCLTFLRRSETEVMHVATDDAVWKLFDMNGRLRLGEIKAAAPGLVVTFEEEEITNEDKADVERYVREWFDLDQDVASFERLAETHDLLRPLVREYGGLRLIGFPDLFEALAWGIIGQQITLSFAYTLKRRFVERYGQSREVDGVTHWTFPRPESVAVLSPGDLRDMQFSVRKAEYIIGIAREMTAGTLSKQQLRSCSPEQIQRRLLELRGVGEWTADYVRMKCFQDKTAFPVADAGLHQALKYHLERNDKLTLEEVRAIGESFAGWEAYATFYLWRSLYGNV</sequence>
<keyword evidence="8" id="KW-0378">Hydrolase</keyword>
<dbReference type="GO" id="GO:0008725">
    <property type="term" value="F:DNA-3-methyladenine glycosylase activity"/>
    <property type="evidence" value="ECO:0007669"/>
    <property type="project" value="TreeGrafter"/>
</dbReference>
<dbReference type="Pfam" id="PF06029">
    <property type="entry name" value="AlkA_N"/>
    <property type="match status" value="1"/>
</dbReference>
<dbReference type="InterPro" id="IPR003265">
    <property type="entry name" value="HhH-GPD_domain"/>
</dbReference>
<dbReference type="GO" id="GO:0032993">
    <property type="term" value="C:protein-DNA complex"/>
    <property type="evidence" value="ECO:0007669"/>
    <property type="project" value="TreeGrafter"/>
</dbReference>
<dbReference type="GO" id="GO:0032131">
    <property type="term" value="F:alkylated DNA binding"/>
    <property type="evidence" value="ECO:0007669"/>
    <property type="project" value="TreeGrafter"/>
</dbReference>
<dbReference type="PANTHER" id="PTHR43003:SF12">
    <property type="entry name" value="DNA-3-METHYLADENINE GLYCOSYLASE"/>
    <property type="match status" value="1"/>
</dbReference>
<accession>A0A377FYT6</accession>
<dbReference type="GO" id="GO:0005737">
    <property type="term" value="C:cytoplasm"/>
    <property type="evidence" value="ECO:0007669"/>
    <property type="project" value="TreeGrafter"/>
</dbReference>
<dbReference type="CDD" id="cd00056">
    <property type="entry name" value="ENDO3c"/>
    <property type="match status" value="1"/>
</dbReference>
<evidence type="ECO:0000256" key="5">
    <source>
        <dbReference type="ARBA" id="ARBA00023204"/>
    </source>
</evidence>
<evidence type="ECO:0000256" key="4">
    <source>
        <dbReference type="ARBA" id="ARBA00022763"/>
    </source>
</evidence>
<keyword evidence="4" id="KW-0227">DNA damage</keyword>
<proteinExistence type="inferred from homology"/>
<feature type="domain" description="HhH-GPD" evidence="6">
    <location>
        <begin position="132"/>
        <end position="296"/>
    </location>
</feature>
<dbReference type="GO" id="GO:0006285">
    <property type="term" value="P:base-excision repair, AP site formation"/>
    <property type="evidence" value="ECO:0007669"/>
    <property type="project" value="TreeGrafter"/>
</dbReference>
<dbReference type="Gene3D" id="1.10.340.30">
    <property type="entry name" value="Hypothetical protein, domain 2"/>
    <property type="match status" value="1"/>
</dbReference>
<dbReference type="InterPro" id="IPR037046">
    <property type="entry name" value="AlkA_N_sf"/>
</dbReference>
<dbReference type="Gene3D" id="1.10.1670.10">
    <property type="entry name" value="Helix-hairpin-Helix base-excision DNA repair enzymes (C-terminal)"/>
    <property type="match status" value="1"/>
</dbReference>
<evidence type="ECO:0000313" key="8">
    <source>
        <dbReference type="EMBL" id="STO09615.1"/>
    </source>
</evidence>
<dbReference type="Gene3D" id="3.30.310.20">
    <property type="entry name" value="DNA-3-methyladenine glycosylase AlkA, N-terminal domain"/>
    <property type="match status" value="1"/>
</dbReference>
<dbReference type="EC" id="3.2.2.21" evidence="3"/>
<dbReference type="Proteomes" id="UP000254060">
    <property type="component" value="Unassembled WGS sequence"/>
</dbReference>
<dbReference type="OrthoDB" id="9785929at2"/>
<dbReference type="InterPro" id="IPR023170">
    <property type="entry name" value="HhH_base_excis_C"/>
</dbReference>
<evidence type="ECO:0000259" key="6">
    <source>
        <dbReference type="SMART" id="SM00478"/>
    </source>
</evidence>
<name>A0A377FYT6_9BACL</name>
<dbReference type="Pfam" id="PF00730">
    <property type="entry name" value="HhH-GPD"/>
    <property type="match status" value="1"/>
</dbReference>
<dbReference type="InterPro" id="IPR011257">
    <property type="entry name" value="DNA_glycosylase"/>
</dbReference>
<gene>
    <name evidence="8" type="primary">alkA</name>
    <name evidence="8" type="ORF">NCTC13163_03053</name>
</gene>
<dbReference type="PANTHER" id="PTHR43003">
    <property type="entry name" value="DNA-3-METHYLADENINE GLYCOSYLASE"/>
    <property type="match status" value="1"/>
</dbReference>
<evidence type="ECO:0000256" key="3">
    <source>
        <dbReference type="ARBA" id="ARBA00012000"/>
    </source>
</evidence>
<dbReference type="GO" id="GO:0006307">
    <property type="term" value="P:DNA alkylation repair"/>
    <property type="evidence" value="ECO:0007669"/>
    <property type="project" value="TreeGrafter"/>
</dbReference>
<feature type="domain" description="DNA-3-methyladenine glycosylase AlkA N-terminal" evidence="7">
    <location>
        <begin position="5"/>
        <end position="122"/>
    </location>
</feature>
<evidence type="ECO:0000259" key="7">
    <source>
        <dbReference type="SMART" id="SM01009"/>
    </source>
</evidence>
<protein>
    <recommendedName>
        <fullName evidence="3">DNA-3-methyladenine glycosylase II</fullName>
        <ecNumber evidence="3">3.2.2.21</ecNumber>
    </recommendedName>
</protein>
<dbReference type="GO" id="GO:0043916">
    <property type="term" value="F:DNA-7-methylguanine glycosylase activity"/>
    <property type="evidence" value="ECO:0007669"/>
    <property type="project" value="TreeGrafter"/>
</dbReference>
<dbReference type="RefSeq" id="WP_029333976.1">
    <property type="nucleotide sequence ID" value="NZ_UGGP01000001.1"/>
</dbReference>